<proteinExistence type="predicted"/>
<dbReference type="KEGG" id="aali:118467862"/>
<name>A0A182FFM7_ANOAL</name>
<dbReference type="RefSeq" id="XP_035794660.1">
    <property type="nucleotide sequence ID" value="XM_035938767.1"/>
</dbReference>
<dbReference type="EnsemblMetazoa" id="AALB005319-RA">
    <property type="protein sequence ID" value="AALB005319-PA"/>
    <property type="gene ID" value="AALB005319"/>
</dbReference>
<keyword evidence="4" id="KW-1185">Reference proteome</keyword>
<organism evidence="3 4">
    <name type="scientific">Anopheles albimanus</name>
    <name type="common">New world malaria mosquito</name>
    <dbReference type="NCBI Taxonomy" id="7167"/>
    <lineage>
        <taxon>Eukaryota</taxon>
        <taxon>Metazoa</taxon>
        <taxon>Ecdysozoa</taxon>
        <taxon>Arthropoda</taxon>
        <taxon>Hexapoda</taxon>
        <taxon>Insecta</taxon>
        <taxon>Pterygota</taxon>
        <taxon>Neoptera</taxon>
        <taxon>Endopterygota</taxon>
        <taxon>Diptera</taxon>
        <taxon>Nematocera</taxon>
        <taxon>Culicoidea</taxon>
        <taxon>Culicidae</taxon>
        <taxon>Anophelinae</taxon>
        <taxon>Anopheles</taxon>
    </lineage>
</organism>
<feature type="compositionally biased region" description="Basic and acidic residues" evidence="1">
    <location>
        <begin position="53"/>
        <end position="62"/>
    </location>
</feature>
<dbReference type="VEuPathDB" id="VectorBase:AALB005319"/>
<dbReference type="Pfam" id="PF00379">
    <property type="entry name" value="Chitin_bind_4"/>
    <property type="match status" value="1"/>
</dbReference>
<dbReference type="InterPro" id="IPR031311">
    <property type="entry name" value="CHIT_BIND_RR_consensus"/>
</dbReference>
<evidence type="ECO:0008006" key="5">
    <source>
        <dbReference type="Google" id="ProtNLM"/>
    </source>
</evidence>
<evidence type="ECO:0000313" key="3">
    <source>
        <dbReference type="EnsemblMetazoa" id="AALB005319-PA"/>
    </source>
</evidence>
<evidence type="ECO:0000256" key="1">
    <source>
        <dbReference type="SAM" id="MobiDB-lite"/>
    </source>
</evidence>
<evidence type="ECO:0000256" key="2">
    <source>
        <dbReference type="SAM" id="SignalP"/>
    </source>
</evidence>
<dbReference type="PROSITE" id="PS51155">
    <property type="entry name" value="CHIT_BIND_RR_2"/>
    <property type="match status" value="1"/>
</dbReference>
<dbReference type="GO" id="GO:0042302">
    <property type="term" value="F:structural constituent of cuticle"/>
    <property type="evidence" value="ECO:0007669"/>
    <property type="project" value="UniProtKB-UniRule"/>
</dbReference>
<feature type="signal peptide" evidence="2">
    <location>
        <begin position="1"/>
        <end position="18"/>
    </location>
</feature>
<reference evidence="3 4" key="1">
    <citation type="journal article" date="2017" name="G3 (Bethesda)">
        <title>The Physical Genome Mapping of Anopheles albimanus Corrected Scaffold Misassemblies and Identified Interarm Rearrangements in Genus Anopheles.</title>
        <authorList>
            <person name="Artemov G.N."/>
            <person name="Peery A.N."/>
            <person name="Jiang X."/>
            <person name="Tu Z."/>
            <person name="Stegniy V.N."/>
            <person name="Sharakhova M.V."/>
            <person name="Sharakhov I.V."/>
        </authorList>
    </citation>
    <scope>NUCLEOTIDE SEQUENCE [LARGE SCALE GENOMIC DNA]</scope>
    <source>
        <strain evidence="3 4">ALBI9_A</strain>
    </source>
</reference>
<evidence type="ECO:0000313" key="4">
    <source>
        <dbReference type="Proteomes" id="UP000069272"/>
    </source>
</evidence>
<dbReference type="AlphaFoldDB" id="A0A182FFM7"/>
<protein>
    <recommendedName>
        <fullName evidence="5">Cuticle protein 19</fullName>
    </recommendedName>
</protein>
<feature type="region of interest" description="Disordered" evidence="1">
    <location>
        <begin position="23"/>
        <end position="62"/>
    </location>
</feature>
<dbReference type="RefSeq" id="XP_035794661.1">
    <property type="nucleotide sequence ID" value="XM_035938768.1"/>
</dbReference>
<dbReference type="GeneID" id="118467862"/>
<dbReference type="VEuPathDB" id="VectorBase:AALB20_027056"/>
<reference evidence="3" key="2">
    <citation type="submission" date="2022-08" db="UniProtKB">
        <authorList>
            <consortium name="EnsemblMetazoa"/>
        </authorList>
    </citation>
    <scope>IDENTIFICATION</scope>
    <source>
        <strain evidence="3">STECLA/ALBI9_A</strain>
    </source>
</reference>
<sequence length="164" mass="18585">MNKLLVFSCMCLVLVAAAAPATEKQEQQQQEEEQQLELELSPEQEADGGAGREVAHDELPLQEHDGAAYDYYSYPKYKFEYGVKDPHTGDHKSQWEERDGDVVKGVYSLFEPDGTERVVVYRADSHNGFEAHVKRIVHPVQSGYLGQDHHVASHGYSYSHQHLD</sequence>
<keyword evidence="2" id="KW-0732">Signal</keyword>
<dbReference type="PANTHER" id="PTHR12236:SF76">
    <property type="entry name" value="ADULT-SPECIFIC CUTICULAR PROTEIN ACP-20-LIKE PROTEIN"/>
    <property type="match status" value="1"/>
</dbReference>
<dbReference type="GO" id="GO:0031012">
    <property type="term" value="C:extracellular matrix"/>
    <property type="evidence" value="ECO:0007669"/>
    <property type="project" value="TreeGrafter"/>
</dbReference>
<dbReference type="InterPro" id="IPR051217">
    <property type="entry name" value="Insect_Cuticle_Struc_Prot"/>
</dbReference>
<dbReference type="PROSITE" id="PS00233">
    <property type="entry name" value="CHIT_BIND_RR_1"/>
    <property type="match status" value="1"/>
</dbReference>
<dbReference type="OrthoDB" id="6427684at2759"/>
<dbReference type="Proteomes" id="UP000069272">
    <property type="component" value="Chromosome 3L"/>
</dbReference>
<dbReference type="PRINTS" id="PR00947">
    <property type="entry name" value="CUTICLE"/>
</dbReference>
<feature type="compositionally biased region" description="Acidic residues" evidence="1">
    <location>
        <begin position="29"/>
        <end position="46"/>
    </location>
</feature>
<accession>A0A182FFM7</accession>
<dbReference type="InterPro" id="IPR000618">
    <property type="entry name" value="Insect_cuticle"/>
</dbReference>
<dbReference type="PANTHER" id="PTHR12236">
    <property type="entry name" value="STRUCTURAL CONTITUENT OF CUTICLE"/>
    <property type="match status" value="1"/>
</dbReference>
<dbReference type="GO" id="GO:0005615">
    <property type="term" value="C:extracellular space"/>
    <property type="evidence" value="ECO:0007669"/>
    <property type="project" value="TreeGrafter"/>
</dbReference>
<dbReference type="STRING" id="7167.A0A182FFM7"/>
<feature type="chain" id="PRO_5043534172" description="Cuticle protein 19" evidence="2">
    <location>
        <begin position="19"/>
        <end position="164"/>
    </location>
</feature>